<dbReference type="CDD" id="cd04301">
    <property type="entry name" value="NAT_SF"/>
    <property type="match status" value="1"/>
</dbReference>
<sequence>MYLSNLNAKTVPPPAIQIRFAKTEDIKGLADVLMQSFHPTTNQTAWLSPLLRLGIHEDLRTRLRGNSPDYQCLVALSSENQHILGTVEIALRGWFYTPTKICYISNLAVSPAYRRQGIGQQLLLKCEQVAQDWNCLNLSLHVLDNNLAAKTLYENMGYQWQHNRLNWPDWLFWQPRRLLLSKTL</sequence>
<organism evidence="2">
    <name type="scientific">Woronichinia naegeliana WA131</name>
    <dbReference type="NCBI Taxonomy" id="2824559"/>
    <lineage>
        <taxon>Bacteria</taxon>
        <taxon>Bacillati</taxon>
        <taxon>Cyanobacteriota</taxon>
        <taxon>Cyanophyceae</taxon>
        <taxon>Synechococcales</taxon>
        <taxon>Coelosphaeriaceae</taxon>
        <taxon>Woronichinia</taxon>
    </lineage>
</organism>
<dbReference type="InterPro" id="IPR000182">
    <property type="entry name" value="GNAT_dom"/>
</dbReference>
<dbReference type="Gene3D" id="3.40.630.30">
    <property type="match status" value="1"/>
</dbReference>
<dbReference type="PANTHER" id="PTHR47443">
    <property type="entry name" value="ACYL-COA N-ACYLTRANSFERASES (NAT) SUPERFAMILY PROTEIN"/>
    <property type="match status" value="1"/>
</dbReference>
<name>A0A977KZ40_9CYAN</name>
<dbReference type="PROSITE" id="PS51186">
    <property type="entry name" value="GNAT"/>
    <property type="match status" value="1"/>
</dbReference>
<dbReference type="Pfam" id="PF00583">
    <property type="entry name" value="Acetyltransf_1"/>
    <property type="match status" value="1"/>
</dbReference>
<dbReference type="SUPFAM" id="SSF55729">
    <property type="entry name" value="Acyl-CoA N-acyltransferases (Nat)"/>
    <property type="match status" value="1"/>
</dbReference>
<dbReference type="InterPro" id="IPR016181">
    <property type="entry name" value="Acyl_CoA_acyltransferase"/>
</dbReference>
<proteinExistence type="predicted"/>
<reference evidence="2" key="1">
    <citation type="submission" date="2021-04" db="EMBL/GenBank/DDBJ databases">
        <title>Genome sequence of Woronichinia naegeliana from Washington state freshwater lake bloom.</title>
        <authorList>
            <person name="Dreher T.W."/>
        </authorList>
    </citation>
    <scope>NUCLEOTIDE SEQUENCE</scope>
    <source>
        <strain evidence="2">WA131</strain>
    </source>
</reference>
<evidence type="ECO:0000313" key="2">
    <source>
        <dbReference type="EMBL" id="UXE62537.1"/>
    </source>
</evidence>
<feature type="domain" description="N-acetyltransferase" evidence="1">
    <location>
        <begin position="16"/>
        <end position="184"/>
    </location>
</feature>
<protein>
    <submittedName>
        <fullName evidence="2">GNAT family N-acetyltransferase</fullName>
    </submittedName>
</protein>
<dbReference type="AlphaFoldDB" id="A0A977KZ40"/>
<dbReference type="EMBL" id="CP073041">
    <property type="protein sequence ID" value="UXE62537.1"/>
    <property type="molecule type" value="Genomic_DNA"/>
</dbReference>
<dbReference type="GO" id="GO:0016747">
    <property type="term" value="F:acyltransferase activity, transferring groups other than amino-acyl groups"/>
    <property type="evidence" value="ECO:0007669"/>
    <property type="project" value="InterPro"/>
</dbReference>
<dbReference type="PANTHER" id="PTHR47443:SF3">
    <property type="entry name" value="GCN5-RELATED N-ACETYLTRANSFERASE 4, CHLOROPLASTIC"/>
    <property type="match status" value="1"/>
</dbReference>
<gene>
    <name evidence="2" type="ORF">KA717_07185</name>
</gene>
<accession>A0A977KZ40</accession>
<evidence type="ECO:0000259" key="1">
    <source>
        <dbReference type="PROSITE" id="PS51186"/>
    </source>
</evidence>
<dbReference type="KEGG" id="wna:KA717_07185"/>
<dbReference type="Proteomes" id="UP001065613">
    <property type="component" value="Chromosome"/>
</dbReference>